<evidence type="ECO:0000313" key="2">
    <source>
        <dbReference type="WBParaSite" id="PgB21_g022_t04"/>
    </source>
</evidence>
<reference evidence="2" key="1">
    <citation type="submission" date="2022-11" db="UniProtKB">
        <authorList>
            <consortium name="WormBaseParasite"/>
        </authorList>
    </citation>
    <scope>IDENTIFICATION</scope>
</reference>
<evidence type="ECO:0000313" key="1">
    <source>
        <dbReference type="Proteomes" id="UP000887569"/>
    </source>
</evidence>
<accession>A0A914ZTQ6</accession>
<dbReference type="WBParaSite" id="PgB21_g022_t04">
    <property type="protein sequence ID" value="PgB21_g022_t04"/>
    <property type="gene ID" value="PgB21_g022"/>
</dbReference>
<sequence>EEEHLTPAEHWRRYMDLKKSKLLNQINAFDMKKHISAIFEGISIYVNGYTDSSLIPKGVYAVIQKSSK</sequence>
<protein>
    <submittedName>
        <fullName evidence="2">DNA repair protein REV1</fullName>
    </submittedName>
</protein>
<organism evidence="1 2">
    <name type="scientific">Parascaris univalens</name>
    <name type="common">Nematode worm</name>
    <dbReference type="NCBI Taxonomy" id="6257"/>
    <lineage>
        <taxon>Eukaryota</taxon>
        <taxon>Metazoa</taxon>
        <taxon>Ecdysozoa</taxon>
        <taxon>Nematoda</taxon>
        <taxon>Chromadorea</taxon>
        <taxon>Rhabditida</taxon>
        <taxon>Spirurina</taxon>
        <taxon>Ascaridomorpha</taxon>
        <taxon>Ascaridoidea</taxon>
        <taxon>Ascarididae</taxon>
        <taxon>Parascaris</taxon>
    </lineage>
</organism>
<proteinExistence type="predicted"/>
<keyword evidence="1" id="KW-1185">Reference proteome</keyword>
<dbReference type="AlphaFoldDB" id="A0A914ZTQ6"/>
<dbReference type="Proteomes" id="UP000887569">
    <property type="component" value="Unplaced"/>
</dbReference>
<name>A0A914ZTQ6_PARUN</name>